<dbReference type="SUPFAM" id="SSF52058">
    <property type="entry name" value="L domain-like"/>
    <property type="match status" value="1"/>
</dbReference>
<sequence length="1414" mass="163065">MSAHYDVFICHRGTETKRNLVSVLKGMLCLKGITCFVDYEMTEGTEINSAIEDAIKNSYVHIVILSPDFESSKWCLDEVFQIMNMQSSADTSQRPRKVIPIFCDVERSMVRERAVRVSYNVKRSSPEERKRWGEAVESLCNFNGFEYDSNVTLQWEKLSEIVVELEDFLKVVDSRSSILPQLGHRRRSPTEDYDVFVCHMGLDTKHNMVSILRGMLHLEGITCFNNYDMNDETERKPHIEEAIKKSKVYVIFLSPKFASSKLRLEEVYQIMNIQNSPGSSNTVRSVIPIFHDVKPFEVRHQRSSYDLCRVSESTAHERERWSKSLRNLSFIKGFEFESKTMFQWEGLEKIVKAVKTSLKKPRRKKLYAKQLDEVQKVLESKNSEDVFLIGIHGPNQSQFVDLLVERICNEFDRLSMLHNVIEKVREENGLSRVMGKLFSDLIRISDEEPHENHELSHRSRCKQVLQTKKCLVVLSDVGNETHQMRQLVQRLKDILSNSSLVVLSSDFKHLLMEVVKVDMLIELSSLQDSKKTLIICHSHRFHVHEAYLDHLHETFCFYGLDVHLLSIEKVLSDSDRARNAKVILFISSNTSSIQDFEKMLTGPAFRSAEIIYIIYGPQEINNSTSKPCFQIQVNFEKSEFNRAEFKAMVNKVVEMFNIGVEKTNQADIDFPVGLGQRVDVMKSRILTEMQRSDTSLQCFGIWGMGGAGKTTIAKSIYNGMHMHFEKSYFCLNTSANFAEKGVVDVQRKIICGLLGKHDRGTEINDEETGKALLECELKGINALIVFDDVDSDKQLNALYRPICSSLGRNSVIIMSSRDRRVLESVQPKYIFQIKGLNNREHSERLFYWHAFLKAEPPAHLSEVSRRIIDACQGLPLSLKVMGAHLHGYNDESYWDESLRRLRQNVTDIVNVLKISLNGLEANEMEAFLDICCFLIGEEEETACSVLEGCYGLGRTYLEALKNRCLITIAEHRSLDYDFYERRKRSRVIEVHDQIRDMGRRIIREERRDRAWDEETAEDILKDEMALPKIRGLSISSDFSFPKEATKCKSLPQLKILVVKQVDRCVEGIWETFRAKKFLEKVRCEELRWLKWRRAPFRDVPLGICSKSLRVLDLAESAIKRLPTVSLTNLQSLDMSNCYFLKGFGSSTEKLKHLRYLNLNDSHNLKCPTKEIEGLRSLELLTVRNCKSLRTLSSLATTLRTLHLSECESLESLEASSSLPHLRDLTLRGCDKIKALYCKGCQSLERLQLIRCYELESLEMPSLPNLRHLNLDGCHKLKEVDCGGCQSLQHLELFWCHRLESLEMHSLPNLRHVTLHGCDKLKELDCGGLPSLQTIYVKCQSLKRISFLPRSLQRLGLKGCDNLRFVDGLDTLTNLRGVRIERCPSIAEESLPEHIKRLPRLPTNWFWKYYSIDLE</sequence>
<proteinExistence type="predicted"/>
<evidence type="ECO:0000313" key="4">
    <source>
        <dbReference type="Proteomes" id="UP000825935"/>
    </source>
</evidence>
<dbReference type="GO" id="GO:0043531">
    <property type="term" value="F:ADP binding"/>
    <property type="evidence" value="ECO:0007669"/>
    <property type="project" value="InterPro"/>
</dbReference>
<feature type="domain" description="TIR" evidence="2">
    <location>
        <begin position="3"/>
        <end position="162"/>
    </location>
</feature>
<dbReference type="Gene3D" id="3.80.10.10">
    <property type="entry name" value="Ribonuclease Inhibitor"/>
    <property type="match status" value="2"/>
</dbReference>
<dbReference type="InterPro" id="IPR027417">
    <property type="entry name" value="P-loop_NTPase"/>
</dbReference>
<dbReference type="InterPro" id="IPR002182">
    <property type="entry name" value="NB-ARC"/>
</dbReference>
<dbReference type="InterPro" id="IPR000157">
    <property type="entry name" value="TIR_dom"/>
</dbReference>
<dbReference type="GO" id="GO:0006952">
    <property type="term" value="P:defense response"/>
    <property type="evidence" value="ECO:0007669"/>
    <property type="project" value="InterPro"/>
</dbReference>
<dbReference type="EMBL" id="CM035420">
    <property type="protein sequence ID" value="KAH7404721.1"/>
    <property type="molecule type" value="Genomic_DNA"/>
</dbReference>
<dbReference type="InterPro" id="IPR032675">
    <property type="entry name" value="LRR_dom_sf"/>
</dbReference>
<dbReference type="Proteomes" id="UP000825935">
    <property type="component" value="Chromosome 15"/>
</dbReference>
<dbReference type="PROSITE" id="PS50104">
    <property type="entry name" value="TIR"/>
    <property type="match status" value="2"/>
</dbReference>
<keyword evidence="4" id="KW-1185">Reference proteome</keyword>
<dbReference type="InterPro" id="IPR044974">
    <property type="entry name" value="Disease_R_plants"/>
</dbReference>
<keyword evidence="1" id="KW-0150">Chloroplast</keyword>
<comment type="caution">
    <text evidence="3">The sequence shown here is derived from an EMBL/GenBank/DDBJ whole genome shotgun (WGS) entry which is preliminary data.</text>
</comment>
<evidence type="ECO:0000259" key="2">
    <source>
        <dbReference type="PROSITE" id="PS50104"/>
    </source>
</evidence>
<dbReference type="SUPFAM" id="SSF52540">
    <property type="entry name" value="P-loop containing nucleoside triphosphate hydrolases"/>
    <property type="match status" value="2"/>
</dbReference>
<dbReference type="SUPFAM" id="SSF52200">
    <property type="entry name" value="Toll/Interleukin receptor TIR domain"/>
    <property type="match status" value="2"/>
</dbReference>
<dbReference type="InterPro" id="IPR035897">
    <property type="entry name" value="Toll_tir_struct_dom_sf"/>
</dbReference>
<dbReference type="OrthoDB" id="693205at2759"/>
<organism evidence="3 4">
    <name type="scientific">Ceratopteris richardii</name>
    <name type="common">Triangle waterfern</name>
    <dbReference type="NCBI Taxonomy" id="49495"/>
    <lineage>
        <taxon>Eukaryota</taxon>
        <taxon>Viridiplantae</taxon>
        <taxon>Streptophyta</taxon>
        <taxon>Embryophyta</taxon>
        <taxon>Tracheophyta</taxon>
        <taxon>Polypodiopsida</taxon>
        <taxon>Polypodiidae</taxon>
        <taxon>Polypodiales</taxon>
        <taxon>Pteridineae</taxon>
        <taxon>Pteridaceae</taxon>
        <taxon>Parkerioideae</taxon>
        <taxon>Ceratopteris</taxon>
    </lineage>
</organism>
<keyword evidence="1" id="KW-0934">Plastid</keyword>
<feature type="domain" description="TIR" evidence="2">
    <location>
        <begin position="191"/>
        <end position="358"/>
    </location>
</feature>
<dbReference type="PANTHER" id="PTHR11017">
    <property type="entry name" value="LEUCINE-RICH REPEAT-CONTAINING PROTEIN"/>
    <property type="match status" value="1"/>
</dbReference>
<dbReference type="Pfam" id="PF00931">
    <property type="entry name" value="NB-ARC"/>
    <property type="match status" value="1"/>
</dbReference>
<gene>
    <name evidence="3" type="ORF">KP509_15G040100</name>
</gene>
<evidence type="ECO:0000313" key="3">
    <source>
        <dbReference type="EMBL" id="KAH7404721.1"/>
    </source>
</evidence>
<dbReference type="PANTHER" id="PTHR11017:SF385">
    <property type="entry name" value="DISEASE RESISTANCE PROTEIN (TIR-NBS-LRR CLASS)-RELATED"/>
    <property type="match status" value="1"/>
</dbReference>
<name>A0A8T2T2N7_CERRI</name>
<reference evidence="3" key="1">
    <citation type="submission" date="2021-08" db="EMBL/GenBank/DDBJ databases">
        <title>WGS assembly of Ceratopteris richardii.</title>
        <authorList>
            <person name="Marchant D.B."/>
            <person name="Chen G."/>
            <person name="Jenkins J."/>
            <person name="Shu S."/>
            <person name="Leebens-Mack J."/>
            <person name="Grimwood J."/>
            <person name="Schmutz J."/>
            <person name="Soltis P."/>
            <person name="Soltis D."/>
            <person name="Chen Z.-H."/>
        </authorList>
    </citation>
    <scope>NUCLEOTIDE SEQUENCE</scope>
    <source>
        <strain evidence="3">Whitten #5841</strain>
        <tissue evidence="3">Leaf</tissue>
    </source>
</reference>
<accession>A0A8T2T2N7</accession>
<dbReference type="PRINTS" id="PR00364">
    <property type="entry name" value="DISEASERSIST"/>
</dbReference>
<protein>
    <recommendedName>
        <fullName evidence="2">TIR domain-containing protein</fullName>
    </recommendedName>
</protein>
<dbReference type="OMA" id="RNKVQFN"/>
<dbReference type="Pfam" id="PF01582">
    <property type="entry name" value="TIR"/>
    <property type="match status" value="2"/>
</dbReference>
<dbReference type="Gene3D" id="1.10.8.430">
    <property type="entry name" value="Helical domain of apoptotic protease-activating factors"/>
    <property type="match status" value="1"/>
</dbReference>
<dbReference type="GO" id="GO:0007165">
    <property type="term" value="P:signal transduction"/>
    <property type="evidence" value="ECO:0007669"/>
    <property type="project" value="InterPro"/>
</dbReference>
<dbReference type="Gene3D" id="3.40.50.10140">
    <property type="entry name" value="Toll/interleukin-1 receptor homology (TIR) domain"/>
    <property type="match status" value="2"/>
</dbReference>
<dbReference type="InterPro" id="IPR042197">
    <property type="entry name" value="Apaf_helical"/>
</dbReference>
<dbReference type="Gene3D" id="3.40.50.300">
    <property type="entry name" value="P-loop containing nucleotide triphosphate hydrolases"/>
    <property type="match status" value="2"/>
</dbReference>
<dbReference type="SMART" id="SM00255">
    <property type="entry name" value="TIR"/>
    <property type="match status" value="2"/>
</dbReference>
<evidence type="ECO:0000256" key="1">
    <source>
        <dbReference type="ARBA" id="ARBA00022528"/>
    </source>
</evidence>